<name>A0ABP4R314_9ACTN</name>
<reference evidence="2" key="1">
    <citation type="journal article" date="2019" name="Int. J. Syst. Evol. Microbiol.">
        <title>The Global Catalogue of Microorganisms (GCM) 10K type strain sequencing project: providing services to taxonomists for standard genome sequencing and annotation.</title>
        <authorList>
            <consortium name="The Broad Institute Genomics Platform"/>
            <consortium name="The Broad Institute Genome Sequencing Center for Infectious Disease"/>
            <person name="Wu L."/>
            <person name="Ma J."/>
        </authorList>
    </citation>
    <scope>NUCLEOTIDE SEQUENCE [LARGE SCALE GENOMIC DNA]</scope>
    <source>
        <strain evidence="2">JCM 14306</strain>
    </source>
</reference>
<proteinExistence type="predicted"/>
<organism evidence="1 2">
    <name type="scientific">Kribbella alba</name>
    <dbReference type="NCBI Taxonomy" id="190197"/>
    <lineage>
        <taxon>Bacteria</taxon>
        <taxon>Bacillati</taxon>
        <taxon>Actinomycetota</taxon>
        <taxon>Actinomycetes</taxon>
        <taxon>Propionibacteriales</taxon>
        <taxon>Kribbellaceae</taxon>
        <taxon>Kribbella</taxon>
    </lineage>
</organism>
<gene>
    <name evidence="1" type="ORF">GCM10009744_18560</name>
</gene>
<evidence type="ECO:0000313" key="1">
    <source>
        <dbReference type="EMBL" id="GAA1630757.1"/>
    </source>
</evidence>
<sequence>MPTTFDAFYESLQGSLGEDLSKLEIDVDRQELRLVAPDANHIAVTIAAAAENNLTIKIGDAVEFTTPPNDPEGQDEAATALKAALAGDIREETWRRDGALLATRLICPGAQWTEAKEATVMTDDSSERSVLTYQPY</sequence>
<dbReference type="Proteomes" id="UP001501319">
    <property type="component" value="Unassembled WGS sequence"/>
</dbReference>
<keyword evidence="2" id="KW-1185">Reference proteome</keyword>
<protein>
    <recommendedName>
        <fullName evidence="3">Amphi-Trp domain-containing protein</fullName>
    </recommendedName>
</protein>
<accession>A0ABP4R314</accession>
<evidence type="ECO:0000313" key="2">
    <source>
        <dbReference type="Proteomes" id="UP001501319"/>
    </source>
</evidence>
<evidence type="ECO:0008006" key="3">
    <source>
        <dbReference type="Google" id="ProtNLM"/>
    </source>
</evidence>
<dbReference type="EMBL" id="BAAANE010000004">
    <property type="protein sequence ID" value="GAA1630757.1"/>
    <property type="molecule type" value="Genomic_DNA"/>
</dbReference>
<comment type="caution">
    <text evidence="1">The sequence shown here is derived from an EMBL/GenBank/DDBJ whole genome shotgun (WGS) entry which is preliminary data.</text>
</comment>